<keyword evidence="1" id="KW-0472">Membrane</keyword>
<dbReference type="AlphaFoldDB" id="A0A2A9NVX3"/>
<dbReference type="Proteomes" id="UP000242287">
    <property type="component" value="Unassembled WGS sequence"/>
</dbReference>
<keyword evidence="5" id="KW-1185">Reference proteome</keyword>
<dbReference type="SMART" id="SM00736">
    <property type="entry name" value="CADG"/>
    <property type="match status" value="1"/>
</dbReference>
<dbReference type="InterPro" id="IPR013783">
    <property type="entry name" value="Ig-like_fold"/>
</dbReference>
<dbReference type="Pfam" id="PF05345">
    <property type="entry name" value="He_PIG"/>
    <property type="match status" value="1"/>
</dbReference>
<evidence type="ECO:0000313" key="5">
    <source>
        <dbReference type="Proteomes" id="UP000242287"/>
    </source>
</evidence>
<evidence type="ECO:0000256" key="2">
    <source>
        <dbReference type="SAM" id="SignalP"/>
    </source>
</evidence>
<keyword evidence="2" id="KW-0732">Signal</keyword>
<protein>
    <recommendedName>
        <fullName evidence="3">Dystroglycan-type cadherin-like domain-containing protein</fullName>
    </recommendedName>
</protein>
<dbReference type="STRING" id="703135.A0A2A9NVX3"/>
<dbReference type="InterPro" id="IPR006644">
    <property type="entry name" value="Cadg"/>
</dbReference>
<feature type="chain" id="PRO_5012812195" description="Dystroglycan-type cadherin-like domain-containing protein" evidence="2">
    <location>
        <begin position="21"/>
        <end position="921"/>
    </location>
</feature>
<accession>A0A2A9NVX3</accession>
<feature type="transmembrane region" description="Helical" evidence="1">
    <location>
        <begin position="467"/>
        <end position="489"/>
    </location>
</feature>
<sequence>MTISIYLRFFFTSLLSLLVACRLSLVDPPQDQLPLIARTDKPFSWSFSAYSFQSIDGTLSYTASALPGWLAFNPLTRTLHGTPSTEDEGNPSIIITAHDGSSSVSSSLTLCVTPYPSPVLNLPISAQFYKANPSLSSVFTLASRSSIATDNPALRIPPGWSFSIGFQAGTYIASNDLYYYLRQSDGRSIPHWMTFNRESLTIDGVAPVQDTVTSLFVLSLNLVASDQAGYSAQSLPFDLIIAPHELSLSEAPLPAINLTMSSRFNFCLLSPVYLSTILVDGNPIDPSYVQDLVADVTQFHDWLHYDPEEWALFGESPKDCVSCSLPVKLITTFNQTIEAIYPIKIFPSLFLASDLGPLSAESGVPLEYDLSPYITDGTMKESIDITTTFEPTEARQWLAYDCASSRLEGTIPSDSLVTRIAVSFLAYSQVTHSMSRASLDIHVFPKVDISVAHHHVLSAATRARLSLALGIVFGTVGGFCLLGAALAIVRHCTRIEDSAITGEEGRKAWSAKDKQWYGIISPSTSVAKSNSGHGWTERAPTHSTVKIHRQTSKPHYGHLGLGLRPMMNNQSYTSENVRSGSYSNARFMKKGEFLSRIKETVRNVSDRCKQTRNDPRTYPVIGKPILVHSTKSDELPLEDKLPASQHGSTFHLDSPSSSTTNLSAPLRRADFGFLDTSSHANFQSQSLICQTPTNSPIPGILEGEVRQRYEGPVPRPKLVPFTSVNRVPIPQDRSNTTANDHTFLTAKRAASQKAKIWRLAPRRGVQAEPMMQSENGDELSVGLHYVRTLGDDQLVPETISSVPTVGTTNILSSFSSLESSHQEHCNQGMRVIVRTGEGFKFRLPVSALGGTGTRAGMYEVRLTSGGPLPHFIRHDLDVKHGCIELHGTPARRDLGSIELGVYEGSGSHCIAQAMIDVIGRN</sequence>
<dbReference type="EMBL" id="KZ301983">
    <property type="protein sequence ID" value="PFH51890.1"/>
    <property type="molecule type" value="Genomic_DNA"/>
</dbReference>
<evidence type="ECO:0000313" key="4">
    <source>
        <dbReference type="EMBL" id="PFH51890.1"/>
    </source>
</evidence>
<reference evidence="4 5" key="1">
    <citation type="submission" date="2014-02" db="EMBL/GenBank/DDBJ databases">
        <title>Transposable element dynamics among asymbiotic and ectomycorrhizal Amanita fungi.</title>
        <authorList>
            <consortium name="DOE Joint Genome Institute"/>
            <person name="Hess J."/>
            <person name="Skrede I."/>
            <person name="Wolfe B."/>
            <person name="LaButti K."/>
            <person name="Ohm R.A."/>
            <person name="Grigoriev I.V."/>
            <person name="Pringle A."/>
        </authorList>
    </citation>
    <scope>NUCLEOTIDE SEQUENCE [LARGE SCALE GENOMIC DNA]</scope>
    <source>
        <strain evidence="4 5">SKay4041</strain>
    </source>
</reference>
<evidence type="ECO:0000256" key="1">
    <source>
        <dbReference type="SAM" id="Phobius"/>
    </source>
</evidence>
<dbReference type="InterPro" id="IPR015919">
    <property type="entry name" value="Cadherin-like_sf"/>
</dbReference>
<keyword evidence="1" id="KW-0812">Transmembrane</keyword>
<feature type="signal peptide" evidence="2">
    <location>
        <begin position="1"/>
        <end position="20"/>
    </location>
</feature>
<dbReference type="GO" id="GO:0005509">
    <property type="term" value="F:calcium ion binding"/>
    <property type="evidence" value="ECO:0007669"/>
    <property type="project" value="InterPro"/>
</dbReference>
<dbReference type="GO" id="GO:0016020">
    <property type="term" value="C:membrane"/>
    <property type="evidence" value="ECO:0007669"/>
    <property type="project" value="InterPro"/>
</dbReference>
<dbReference type="SUPFAM" id="SSF49313">
    <property type="entry name" value="Cadherin-like"/>
    <property type="match status" value="2"/>
</dbReference>
<dbReference type="Gene3D" id="2.60.40.10">
    <property type="entry name" value="Immunoglobulins"/>
    <property type="match status" value="2"/>
</dbReference>
<dbReference type="OrthoDB" id="414243at2759"/>
<organism evidence="4 5">
    <name type="scientific">Amanita thiersii Skay4041</name>
    <dbReference type="NCBI Taxonomy" id="703135"/>
    <lineage>
        <taxon>Eukaryota</taxon>
        <taxon>Fungi</taxon>
        <taxon>Dikarya</taxon>
        <taxon>Basidiomycota</taxon>
        <taxon>Agaricomycotina</taxon>
        <taxon>Agaricomycetes</taxon>
        <taxon>Agaricomycetidae</taxon>
        <taxon>Agaricales</taxon>
        <taxon>Pluteineae</taxon>
        <taxon>Amanitaceae</taxon>
        <taxon>Amanita</taxon>
    </lineage>
</organism>
<keyword evidence="1" id="KW-1133">Transmembrane helix</keyword>
<gene>
    <name evidence="4" type="ORF">AMATHDRAFT_58101</name>
</gene>
<proteinExistence type="predicted"/>
<evidence type="ECO:0000259" key="3">
    <source>
        <dbReference type="SMART" id="SM00736"/>
    </source>
</evidence>
<feature type="domain" description="Dystroglycan-type cadherin-like" evidence="3">
    <location>
        <begin position="24"/>
        <end position="119"/>
    </location>
</feature>
<name>A0A2A9NVX3_9AGAR</name>